<dbReference type="EMBL" id="BBJU01000029">
    <property type="protein sequence ID" value="GAK72923.1"/>
    <property type="molecule type" value="Genomic_DNA"/>
</dbReference>
<name>A0A081D1X7_9HYPH</name>
<comment type="caution">
    <text evidence="1">The sequence shown here is derived from an EMBL/GenBank/DDBJ whole genome shotgun (WGS) entry which is preliminary data.</text>
</comment>
<evidence type="ECO:0000313" key="2">
    <source>
        <dbReference type="Proteomes" id="UP000028701"/>
    </source>
</evidence>
<protein>
    <submittedName>
        <fullName evidence="1">Uncharacterized protein</fullName>
    </submittedName>
</protein>
<accession>A0A081D1X7</accession>
<sequence>MGSLGQSINIRKSSCVVRGQTTKHPRLPSSGFFNGLTFPTANESDFTPGVFQQRTERAVHELLDISALITLPTRPVSSRYAVLVAAHA</sequence>
<reference evidence="1 2" key="1">
    <citation type="submission" date="2014-08" db="EMBL/GenBank/DDBJ databases">
        <title>Whole genome shotgun sequence of Rhizobium rubi NBRC 13261.</title>
        <authorList>
            <person name="Katano-Makiyama Y."/>
            <person name="Hosoyama A."/>
            <person name="Hashimoto M."/>
            <person name="Hosoyama Y."/>
            <person name="Noguchi M."/>
            <person name="Tsuchikane K."/>
            <person name="Uohara A."/>
            <person name="Ohji S."/>
            <person name="Ichikawa N."/>
            <person name="Kimura A."/>
            <person name="Yamazoe A."/>
            <person name="Fujita N."/>
        </authorList>
    </citation>
    <scope>NUCLEOTIDE SEQUENCE [LARGE SCALE GENOMIC DNA]</scope>
    <source>
        <strain evidence="1 2">NBRC 13261</strain>
    </source>
</reference>
<proteinExistence type="predicted"/>
<dbReference type="AlphaFoldDB" id="A0A081D1X7"/>
<evidence type="ECO:0000313" key="1">
    <source>
        <dbReference type="EMBL" id="GAK72923.1"/>
    </source>
</evidence>
<organism evidence="1 2">
    <name type="scientific">Agrobacterium rubi TR3 = NBRC 13261</name>
    <dbReference type="NCBI Taxonomy" id="1368415"/>
    <lineage>
        <taxon>Bacteria</taxon>
        <taxon>Pseudomonadati</taxon>
        <taxon>Pseudomonadota</taxon>
        <taxon>Alphaproteobacteria</taxon>
        <taxon>Hyphomicrobiales</taxon>
        <taxon>Rhizobiaceae</taxon>
        <taxon>Rhizobium/Agrobacterium group</taxon>
        <taxon>Agrobacterium</taxon>
    </lineage>
</organism>
<dbReference type="Proteomes" id="UP000028701">
    <property type="component" value="Unassembled WGS sequence"/>
</dbReference>
<gene>
    <name evidence="1" type="ORF">RRU01S_29_00400</name>
</gene>